<feature type="region of interest" description="Disordered" evidence="2">
    <location>
        <begin position="209"/>
        <end position="255"/>
    </location>
</feature>
<dbReference type="AlphaFoldDB" id="A0A9P8C5W2"/>
<dbReference type="GO" id="GO:0005085">
    <property type="term" value="F:guanyl-nucleotide exchange factor activity"/>
    <property type="evidence" value="ECO:0007669"/>
    <property type="project" value="UniProtKB-KW"/>
</dbReference>
<dbReference type="PANTHER" id="PTHR46572:SF1">
    <property type="entry name" value="RHO1 GUANINE NUCLEOTIDE EXCHANGE FACTOR TUS1"/>
    <property type="match status" value="1"/>
</dbReference>
<evidence type="ECO:0000259" key="3">
    <source>
        <dbReference type="PROSITE" id="PS50219"/>
    </source>
</evidence>
<sequence>MSSYSHHLEIFSSAIVSSNAKGFEILTLESRQPEPMPRFPYLYSSPVRKRLTDVKHAPLGIFRLPKSMQDVDEYFICVYRDFAVHINREANVTRNSVIEFAGTAVSAAVDDNFLILFHDDFLEVRHVRDGGLCQIIAGKNIRLLNANNPNVLFAMAHPNARGRDLIMELALQDGRVRTQEHDADLIVTPMKTGLPSHVVASVLDEVQTPEAGTTSPFSSVAGSSLGKSEPSRRSSRHPQGSRGSTGKDVEQSCVV</sequence>
<evidence type="ECO:0000256" key="2">
    <source>
        <dbReference type="SAM" id="MobiDB-lite"/>
    </source>
</evidence>
<dbReference type="OrthoDB" id="4843226at2759"/>
<feature type="compositionally biased region" description="Basic and acidic residues" evidence="2">
    <location>
        <begin position="245"/>
        <end position="255"/>
    </location>
</feature>
<dbReference type="InterPro" id="IPR001180">
    <property type="entry name" value="CNH_dom"/>
</dbReference>
<feature type="non-terminal residue" evidence="4">
    <location>
        <position position="255"/>
    </location>
</feature>
<evidence type="ECO:0000313" key="4">
    <source>
        <dbReference type="EMBL" id="KAG9233446.1"/>
    </source>
</evidence>
<dbReference type="Proteomes" id="UP000824998">
    <property type="component" value="Unassembled WGS sequence"/>
</dbReference>
<protein>
    <submittedName>
        <fullName evidence="4">CNH domain-containing protein</fullName>
    </submittedName>
</protein>
<dbReference type="EMBL" id="MU251500">
    <property type="protein sequence ID" value="KAG9233446.1"/>
    <property type="molecule type" value="Genomic_DNA"/>
</dbReference>
<feature type="domain" description="CNH" evidence="3">
    <location>
        <begin position="1"/>
        <end position="151"/>
    </location>
</feature>
<dbReference type="Pfam" id="PF00780">
    <property type="entry name" value="CNH"/>
    <property type="match status" value="1"/>
</dbReference>
<feature type="compositionally biased region" description="Polar residues" evidence="2">
    <location>
        <begin position="210"/>
        <end position="226"/>
    </location>
</feature>
<dbReference type="InterPro" id="IPR052233">
    <property type="entry name" value="Rho-type_GEFs"/>
</dbReference>
<evidence type="ECO:0000313" key="5">
    <source>
        <dbReference type="Proteomes" id="UP000824998"/>
    </source>
</evidence>
<name>A0A9P8C5W2_9HELO</name>
<keyword evidence="5" id="KW-1185">Reference proteome</keyword>
<reference evidence="4" key="1">
    <citation type="journal article" date="2021" name="IMA Fungus">
        <title>Genomic characterization of three marine fungi, including Emericellopsis atlantica sp. nov. with signatures of a generalist lifestyle and marine biomass degradation.</title>
        <authorList>
            <person name="Hagestad O.C."/>
            <person name="Hou L."/>
            <person name="Andersen J.H."/>
            <person name="Hansen E.H."/>
            <person name="Altermark B."/>
            <person name="Li C."/>
            <person name="Kuhnert E."/>
            <person name="Cox R.J."/>
            <person name="Crous P.W."/>
            <person name="Spatafora J.W."/>
            <person name="Lail K."/>
            <person name="Amirebrahimi M."/>
            <person name="Lipzen A."/>
            <person name="Pangilinan J."/>
            <person name="Andreopoulos W."/>
            <person name="Hayes R.D."/>
            <person name="Ng V."/>
            <person name="Grigoriev I.V."/>
            <person name="Jackson S.A."/>
            <person name="Sutton T.D.S."/>
            <person name="Dobson A.D.W."/>
            <person name="Rama T."/>
        </authorList>
    </citation>
    <scope>NUCLEOTIDE SEQUENCE</scope>
    <source>
        <strain evidence="4">TRa018bII</strain>
    </source>
</reference>
<evidence type="ECO:0000256" key="1">
    <source>
        <dbReference type="ARBA" id="ARBA00022658"/>
    </source>
</evidence>
<accession>A0A9P8C5W2</accession>
<dbReference type="PANTHER" id="PTHR46572">
    <property type="entry name" value="RHO1 GDP-GTP EXCHANGE PROTEIN 1-RELATED"/>
    <property type="match status" value="1"/>
</dbReference>
<organism evidence="4 5">
    <name type="scientific">Amylocarpus encephaloides</name>
    <dbReference type="NCBI Taxonomy" id="45428"/>
    <lineage>
        <taxon>Eukaryota</taxon>
        <taxon>Fungi</taxon>
        <taxon>Dikarya</taxon>
        <taxon>Ascomycota</taxon>
        <taxon>Pezizomycotina</taxon>
        <taxon>Leotiomycetes</taxon>
        <taxon>Helotiales</taxon>
        <taxon>Helotiales incertae sedis</taxon>
        <taxon>Amylocarpus</taxon>
    </lineage>
</organism>
<comment type="caution">
    <text evidence="4">The sequence shown here is derived from an EMBL/GenBank/DDBJ whole genome shotgun (WGS) entry which is preliminary data.</text>
</comment>
<gene>
    <name evidence="4" type="ORF">BJ875DRAFT_464122</name>
</gene>
<proteinExistence type="predicted"/>
<keyword evidence="1" id="KW-0344">Guanine-nucleotide releasing factor</keyword>
<dbReference type="PROSITE" id="PS50219">
    <property type="entry name" value="CNH"/>
    <property type="match status" value="1"/>
</dbReference>